<sequence>MERFGRIFFVFLYFSGFILYSEEIYDTSGKNFDKETYAKNTSGLPDFYWEDNCYTGKNVELTDNYPLSFVMFLTFTGIYIVPIITIYTIMKKFRPQSNRNAKNQQVLLKSLLIQTLIYLFMYTFPSQITSSSLYYDWFNPGVILSCLAVVRCHGSFVTVSIFLTTPAFRRDLLGLAGGKTNVQRVGSIALT</sequence>
<proteinExistence type="predicted"/>
<feature type="transmembrane region" description="Helical" evidence="1">
    <location>
        <begin position="67"/>
        <end position="90"/>
    </location>
</feature>
<feature type="transmembrane region" description="Helical" evidence="1">
    <location>
        <begin position="7"/>
        <end position="25"/>
    </location>
</feature>
<keyword evidence="3" id="KW-1185">Reference proteome</keyword>
<evidence type="ECO:0000256" key="1">
    <source>
        <dbReference type="SAM" id="Phobius"/>
    </source>
</evidence>
<gene>
    <name evidence="2" type="ORF">CAMP_LOCUS13416</name>
</gene>
<organism evidence="2 3">
    <name type="scientific">Caenorhabditis angaria</name>
    <dbReference type="NCBI Taxonomy" id="860376"/>
    <lineage>
        <taxon>Eukaryota</taxon>
        <taxon>Metazoa</taxon>
        <taxon>Ecdysozoa</taxon>
        <taxon>Nematoda</taxon>
        <taxon>Chromadorea</taxon>
        <taxon>Rhabditida</taxon>
        <taxon>Rhabditina</taxon>
        <taxon>Rhabditomorpha</taxon>
        <taxon>Rhabditoidea</taxon>
        <taxon>Rhabditidae</taxon>
        <taxon>Peloderinae</taxon>
        <taxon>Caenorhabditis</taxon>
    </lineage>
</organism>
<reference evidence="2" key="1">
    <citation type="submission" date="2022-11" db="EMBL/GenBank/DDBJ databases">
        <authorList>
            <person name="Kikuchi T."/>
        </authorList>
    </citation>
    <scope>NUCLEOTIDE SEQUENCE</scope>
    <source>
        <strain evidence="2">PS1010</strain>
    </source>
</reference>
<dbReference type="AlphaFoldDB" id="A0A9P1IV15"/>
<evidence type="ECO:0000313" key="3">
    <source>
        <dbReference type="Proteomes" id="UP001152747"/>
    </source>
</evidence>
<keyword evidence="1" id="KW-0472">Membrane</keyword>
<dbReference type="PANTHER" id="PTHR46891:SF9">
    <property type="entry name" value="SERPENTINE RECEPTOR, CLASS H-RELATED"/>
    <property type="match status" value="1"/>
</dbReference>
<dbReference type="Pfam" id="PF10318">
    <property type="entry name" value="7TM_GPCR_Srh"/>
    <property type="match status" value="1"/>
</dbReference>
<evidence type="ECO:0000313" key="2">
    <source>
        <dbReference type="EMBL" id="CAI5450779.1"/>
    </source>
</evidence>
<keyword evidence="1" id="KW-1133">Transmembrane helix</keyword>
<feature type="transmembrane region" description="Helical" evidence="1">
    <location>
        <begin position="141"/>
        <end position="163"/>
    </location>
</feature>
<feature type="transmembrane region" description="Helical" evidence="1">
    <location>
        <begin position="111"/>
        <end position="135"/>
    </location>
</feature>
<dbReference type="PANTHER" id="PTHR46891">
    <property type="entry name" value="SERPENTINE RECEPTOR, CLASS H-RELATED"/>
    <property type="match status" value="1"/>
</dbReference>
<dbReference type="Proteomes" id="UP001152747">
    <property type="component" value="Unassembled WGS sequence"/>
</dbReference>
<protein>
    <submittedName>
        <fullName evidence="2">Uncharacterized protein</fullName>
    </submittedName>
</protein>
<accession>A0A9P1IV15</accession>
<keyword evidence="1" id="KW-0812">Transmembrane</keyword>
<name>A0A9P1IV15_9PELO</name>
<dbReference type="EMBL" id="CANHGI010000005">
    <property type="protein sequence ID" value="CAI5450779.1"/>
    <property type="molecule type" value="Genomic_DNA"/>
</dbReference>
<dbReference type="InterPro" id="IPR019422">
    <property type="entry name" value="7TM_GPCR_serpentine_rcpt_Srh"/>
</dbReference>
<comment type="caution">
    <text evidence="2">The sequence shown here is derived from an EMBL/GenBank/DDBJ whole genome shotgun (WGS) entry which is preliminary data.</text>
</comment>